<protein>
    <recommendedName>
        <fullName evidence="1">DUF397 domain-containing protein</fullName>
    </recommendedName>
</protein>
<comment type="caution">
    <text evidence="2">The sequence shown here is derived from an EMBL/GenBank/DDBJ whole genome shotgun (WGS) entry which is preliminary data.</text>
</comment>
<organism evidence="2 3">
    <name type="scientific">Wenjunlia vitaminophila</name>
    <name type="common">Streptomyces vitaminophilus</name>
    <dbReference type="NCBI Taxonomy" id="76728"/>
    <lineage>
        <taxon>Bacteria</taxon>
        <taxon>Bacillati</taxon>
        <taxon>Actinomycetota</taxon>
        <taxon>Actinomycetes</taxon>
        <taxon>Kitasatosporales</taxon>
        <taxon>Streptomycetaceae</taxon>
        <taxon>Wenjunlia</taxon>
    </lineage>
</organism>
<evidence type="ECO:0000313" key="3">
    <source>
        <dbReference type="Proteomes" id="UP000050867"/>
    </source>
</evidence>
<feature type="domain" description="DUF397" evidence="1">
    <location>
        <begin position="2"/>
        <end position="53"/>
    </location>
</feature>
<sequence length="62" mass="6495">MWQKSSFSGVDGSHNCLEVAADGGTVHIREGDRPQEIVAIGPAALRDFVLGVKAGEFDQPGA</sequence>
<name>A0A0T6LP99_WENVI</name>
<evidence type="ECO:0000313" key="2">
    <source>
        <dbReference type="EMBL" id="KRV47923.1"/>
    </source>
</evidence>
<gene>
    <name evidence="2" type="ORF">AQ490_05075</name>
</gene>
<dbReference type="Proteomes" id="UP000050867">
    <property type="component" value="Unassembled WGS sequence"/>
</dbReference>
<dbReference type="STRING" id="76728.AQ490_05075"/>
<keyword evidence="3" id="KW-1185">Reference proteome</keyword>
<dbReference type="InterPro" id="IPR007278">
    <property type="entry name" value="DUF397"/>
</dbReference>
<accession>A0A0T6LP99</accession>
<dbReference type="AlphaFoldDB" id="A0A0T6LP99"/>
<dbReference type="EMBL" id="LLZU01000035">
    <property type="protein sequence ID" value="KRV47923.1"/>
    <property type="molecule type" value="Genomic_DNA"/>
</dbReference>
<reference evidence="2 3" key="1">
    <citation type="submission" date="2015-10" db="EMBL/GenBank/DDBJ databases">
        <title>Draft genome sequence of pyrrolomycin-producing Streptomyces vitaminophilus.</title>
        <authorList>
            <person name="Graham D.E."/>
            <person name="Mahan K.M."/>
            <person name="Klingeman D.M."/>
            <person name="Hettich R.L."/>
            <person name="Parry R.J."/>
        </authorList>
    </citation>
    <scope>NUCLEOTIDE SEQUENCE [LARGE SCALE GENOMIC DNA]</scope>
    <source>
        <strain evidence="2 3">ATCC 31673</strain>
    </source>
</reference>
<proteinExistence type="predicted"/>
<dbReference type="Pfam" id="PF04149">
    <property type="entry name" value="DUF397"/>
    <property type="match status" value="1"/>
</dbReference>
<evidence type="ECO:0000259" key="1">
    <source>
        <dbReference type="Pfam" id="PF04149"/>
    </source>
</evidence>